<name>A0A1F5S663_9BACT</name>
<evidence type="ECO:0000256" key="1">
    <source>
        <dbReference type="ARBA" id="ARBA00009227"/>
    </source>
</evidence>
<evidence type="ECO:0000313" key="6">
    <source>
        <dbReference type="EMBL" id="OGF22208.1"/>
    </source>
</evidence>
<feature type="binding site" evidence="4">
    <location>
        <position position="211"/>
    </location>
    <ligand>
        <name>Mn(2+)</name>
        <dbReference type="ChEBI" id="CHEBI:29035"/>
        <label>1</label>
    </ligand>
</feature>
<keyword evidence="3 5" id="KW-0378">Hydrolase</keyword>
<dbReference type="InterPro" id="IPR005925">
    <property type="entry name" value="Agmatinase-rel"/>
</dbReference>
<comment type="similarity">
    <text evidence="1">Belongs to the arginase family. Agmatinase subfamily.</text>
</comment>
<dbReference type="PROSITE" id="PS01053">
    <property type="entry name" value="ARGINASE_1"/>
    <property type="match status" value="1"/>
</dbReference>
<feature type="binding site" evidence="4">
    <location>
        <position position="132"/>
    </location>
    <ligand>
        <name>Mn(2+)</name>
        <dbReference type="ChEBI" id="CHEBI:29035"/>
        <label>1</label>
    </ligand>
</feature>
<dbReference type="InterPro" id="IPR006035">
    <property type="entry name" value="Ureohydrolase"/>
</dbReference>
<evidence type="ECO:0000256" key="2">
    <source>
        <dbReference type="ARBA" id="ARBA00022723"/>
    </source>
</evidence>
<dbReference type="PROSITE" id="PS51409">
    <property type="entry name" value="ARGINASE_2"/>
    <property type="match status" value="1"/>
</dbReference>
<feature type="binding site" evidence="4">
    <location>
        <position position="134"/>
    </location>
    <ligand>
        <name>Mn(2+)</name>
        <dbReference type="ChEBI" id="CHEBI:29035"/>
        <label>1</label>
    </ligand>
</feature>
<feature type="binding site" evidence="4">
    <location>
        <position position="213"/>
    </location>
    <ligand>
        <name>Mn(2+)</name>
        <dbReference type="ChEBI" id="CHEBI:29035"/>
        <label>1</label>
    </ligand>
</feature>
<protein>
    <submittedName>
        <fullName evidence="6">Agmatinase</fullName>
    </submittedName>
</protein>
<comment type="cofactor">
    <cofactor evidence="4">
        <name>Mn(2+)</name>
        <dbReference type="ChEBI" id="CHEBI:29035"/>
    </cofactor>
    <text evidence="4">Binds 2 manganese ions per subunit.</text>
</comment>
<dbReference type="InterPro" id="IPR020855">
    <property type="entry name" value="Ureohydrolase_Mn_BS"/>
</dbReference>
<evidence type="ECO:0000256" key="5">
    <source>
        <dbReference type="RuleBase" id="RU003684"/>
    </source>
</evidence>
<dbReference type="Pfam" id="PF00491">
    <property type="entry name" value="Arginase"/>
    <property type="match status" value="1"/>
</dbReference>
<sequence>MSNKTKFGPLPEANSKLATAKVVILPVPYDDTSTWLKGADMGPAALLRASRYLELYDIETDSEVYRQGIFTAPAVLKKSAPEKMVAAVKQAVAGFLAKDKLVVTVGGEHSVSIVAASAYRQKYKNLSVLQLDAHTDLRVEYYGSKYNHGCVMGRIKETSPIVQVGIRSMGADEKPFLEKDRVFFAHEIYNRNDWQDKAIAKLTEQVYISLDLDVFDPSVLPSTGTPEPGGLNWYQVMEFLKKVVKEKQVVGFDVVELCPNPNDKSSDFLAAKLIYMLLSYKFAYGR</sequence>
<dbReference type="PANTHER" id="PTHR11358:SF26">
    <property type="entry name" value="GUANIDINO ACID HYDROLASE, MITOCHONDRIAL"/>
    <property type="match status" value="1"/>
</dbReference>
<reference evidence="6 7" key="1">
    <citation type="journal article" date="2016" name="Nat. Commun.">
        <title>Thousands of microbial genomes shed light on interconnected biogeochemical processes in an aquifer system.</title>
        <authorList>
            <person name="Anantharaman K."/>
            <person name="Brown C.T."/>
            <person name="Hug L.A."/>
            <person name="Sharon I."/>
            <person name="Castelle C.J."/>
            <person name="Probst A.J."/>
            <person name="Thomas B.C."/>
            <person name="Singh A."/>
            <person name="Wilkins M.J."/>
            <person name="Karaoz U."/>
            <person name="Brodie E.L."/>
            <person name="Williams K.H."/>
            <person name="Hubbard S.S."/>
            <person name="Banfield J.F."/>
        </authorList>
    </citation>
    <scope>NUCLEOTIDE SEQUENCE [LARGE SCALE GENOMIC DNA]</scope>
</reference>
<dbReference type="SUPFAM" id="SSF52768">
    <property type="entry name" value="Arginase/deacetylase"/>
    <property type="match status" value="1"/>
</dbReference>
<dbReference type="GO" id="GO:0033389">
    <property type="term" value="P:putrescine biosynthetic process from arginine, via agmatine"/>
    <property type="evidence" value="ECO:0007669"/>
    <property type="project" value="TreeGrafter"/>
</dbReference>
<comment type="caution">
    <text evidence="6">The sequence shown here is derived from an EMBL/GenBank/DDBJ whole genome shotgun (WGS) entry which is preliminary data.</text>
</comment>
<dbReference type="NCBIfam" id="TIGR01230">
    <property type="entry name" value="agmatinase"/>
    <property type="match status" value="1"/>
</dbReference>
<evidence type="ECO:0000256" key="4">
    <source>
        <dbReference type="PIRSR" id="PIRSR036979-1"/>
    </source>
</evidence>
<feature type="binding site" evidence="4">
    <location>
        <position position="109"/>
    </location>
    <ligand>
        <name>Mn(2+)</name>
        <dbReference type="ChEBI" id="CHEBI:29035"/>
        <label>1</label>
    </ligand>
</feature>
<dbReference type="InterPro" id="IPR023696">
    <property type="entry name" value="Ureohydrolase_dom_sf"/>
</dbReference>
<dbReference type="PANTHER" id="PTHR11358">
    <property type="entry name" value="ARGINASE/AGMATINASE"/>
    <property type="match status" value="1"/>
</dbReference>
<dbReference type="Proteomes" id="UP000176877">
    <property type="component" value="Unassembled WGS sequence"/>
</dbReference>
<dbReference type="GO" id="GO:0008783">
    <property type="term" value="F:agmatinase activity"/>
    <property type="evidence" value="ECO:0007669"/>
    <property type="project" value="TreeGrafter"/>
</dbReference>
<dbReference type="PIRSF" id="PIRSF036979">
    <property type="entry name" value="Arginase"/>
    <property type="match status" value="1"/>
</dbReference>
<keyword evidence="2 4" id="KW-0479">Metal-binding</keyword>
<proteinExistence type="inferred from homology"/>
<keyword evidence="4" id="KW-0464">Manganese</keyword>
<dbReference type="EMBL" id="MFFT01000060">
    <property type="protein sequence ID" value="OGF22208.1"/>
    <property type="molecule type" value="Genomic_DNA"/>
</dbReference>
<dbReference type="Gene3D" id="3.40.800.10">
    <property type="entry name" value="Ureohydrolase domain"/>
    <property type="match status" value="1"/>
</dbReference>
<evidence type="ECO:0000256" key="3">
    <source>
        <dbReference type="ARBA" id="ARBA00022801"/>
    </source>
</evidence>
<dbReference type="GO" id="GO:0046872">
    <property type="term" value="F:metal ion binding"/>
    <property type="evidence" value="ECO:0007669"/>
    <property type="project" value="UniProtKB-KW"/>
</dbReference>
<gene>
    <name evidence="6" type="ORF">A3D45_00075</name>
</gene>
<evidence type="ECO:0000313" key="7">
    <source>
        <dbReference type="Proteomes" id="UP000176877"/>
    </source>
</evidence>
<organism evidence="6 7">
    <name type="scientific">Candidatus Falkowbacteria bacterium RIFCSPHIGHO2_02_FULL_42_9</name>
    <dbReference type="NCBI Taxonomy" id="1797986"/>
    <lineage>
        <taxon>Bacteria</taxon>
        <taxon>Candidatus Falkowiibacteriota</taxon>
    </lineage>
</organism>
<accession>A0A1F5S663</accession>
<dbReference type="CDD" id="cd11593">
    <property type="entry name" value="Agmatinase-like_2"/>
    <property type="match status" value="1"/>
</dbReference>
<dbReference type="AlphaFoldDB" id="A0A1F5S663"/>
<feature type="binding site" evidence="4">
    <location>
        <position position="136"/>
    </location>
    <ligand>
        <name>Mn(2+)</name>
        <dbReference type="ChEBI" id="CHEBI:29035"/>
        <label>1</label>
    </ligand>
</feature>